<accession>A0A1F5V6K9</accession>
<comment type="caution">
    <text evidence="1">The sequence shown here is derived from an EMBL/GenBank/DDBJ whole genome shotgun (WGS) entry which is preliminary data.</text>
</comment>
<protein>
    <recommendedName>
        <fullName evidence="3">DUF4440 domain-containing protein</fullName>
    </recommendedName>
</protein>
<name>A0A1F5V6K9_9BACT</name>
<dbReference type="Gene3D" id="3.10.450.50">
    <property type="match status" value="1"/>
</dbReference>
<reference evidence="1 2" key="1">
    <citation type="journal article" date="2016" name="Nat. Commun.">
        <title>Thousands of microbial genomes shed light on interconnected biogeochemical processes in an aquifer system.</title>
        <authorList>
            <person name="Anantharaman K."/>
            <person name="Brown C.T."/>
            <person name="Hug L.A."/>
            <person name="Sharon I."/>
            <person name="Castelle C.J."/>
            <person name="Probst A.J."/>
            <person name="Thomas B.C."/>
            <person name="Singh A."/>
            <person name="Wilkins M.J."/>
            <person name="Karaoz U."/>
            <person name="Brodie E.L."/>
            <person name="Williams K.H."/>
            <person name="Hubbard S.S."/>
            <person name="Banfield J.F."/>
        </authorList>
    </citation>
    <scope>NUCLEOTIDE SEQUENCE [LARGE SCALE GENOMIC DNA]</scope>
</reference>
<dbReference type="STRING" id="1817863.A2Y62_13955"/>
<organism evidence="1 2">
    <name type="scientific">Candidatus Fischerbacteria bacterium RBG_13_37_8</name>
    <dbReference type="NCBI Taxonomy" id="1817863"/>
    <lineage>
        <taxon>Bacteria</taxon>
        <taxon>Candidatus Fischeribacteriota</taxon>
    </lineage>
</organism>
<evidence type="ECO:0000313" key="1">
    <source>
        <dbReference type="EMBL" id="OGF59073.1"/>
    </source>
</evidence>
<dbReference type="EMBL" id="MFGW01000224">
    <property type="protein sequence ID" value="OGF59073.1"/>
    <property type="molecule type" value="Genomic_DNA"/>
</dbReference>
<evidence type="ECO:0000313" key="2">
    <source>
        <dbReference type="Proteomes" id="UP000178943"/>
    </source>
</evidence>
<gene>
    <name evidence="1" type="ORF">A2Y62_13955</name>
</gene>
<dbReference type="Proteomes" id="UP000178943">
    <property type="component" value="Unassembled WGS sequence"/>
</dbReference>
<evidence type="ECO:0008006" key="3">
    <source>
        <dbReference type="Google" id="ProtNLM"/>
    </source>
</evidence>
<dbReference type="AlphaFoldDB" id="A0A1F5V6K9"/>
<proteinExistence type="predicted"/>
<sequence>MKIFILHFFIIVLLFTAVSLSGDNDSAEASYNKIKNCFSKNEFSGLEPLFPDNRKIHLFLPKILPKSGYFTSQQIHYLLKDMEKSITTDDFVYEKEGSASENASSKKARWKLKKDGETMDFTIFFYLEKINNKWKLLQIKSS</sequence>